<organism evidence="2 3">
    <name type="scientific">Diaporthe vaccinii</name>
    <dbReference type="NCBI Taxonomy" id="105482"/>
    <lineage>
        <taxon>Eukaryota</taxon>
        <taxon>Fungi</taxon>
        <taxon>Dikarya</taxon>
        <taxon>Ascomycota</taxon>
        <taxon>Pezizomycotina</taxon>
        <taxon>Sordariomycetes</taxon>
        <taxon>Sordariomycetidae</taxon>
        <taxon>Diaporthales</taxon>
        <taxon>Diaporthaceae</taxon>
        <taxon>Diaporthe</taxon>
        <taxon>Diaporthe eres species complex</taxon>
    </lineage>
</organism>
<accession>A0ABR4F1M3</accession>
<dbReference type="Proteomes" id="UP001600888">
    <property type="component" value="Unassembled WGS sequence"/>
</dbReference>
<keyword evidence="1" id="KW-0732">Signal</keyword>
<comment type="caution">
    <text evidence="2">The sequence shown here is derived from an EMBL/GenBank/DDBJ whole genome shotgun (WGS) entry which is preliminary data.</text>
</comment>
<evidence type="ECO:0000313" key="3">
    <source>
        <dbReference type="Proteomes" id="UP001600888"/>
    </source>
</evidence>
<proteinExistence type="predicted"/>
<evidence type="ECO:0000313" key="2">
    <source>
        <dbReference type="EMBL" id="KAL2288588.1"/>
    </source>
</evidence>
<dbReference type="EMBL" id="JBAWTH010000016">
    <property type="protein sequence ID" value="KAL2288588.1"/>
    <property type="molecule type" value="Genomic_DNA"/>
</dbReference>
<evidence type="ECO:0000256" key="1">
    <source>
        <dbReference type="SAM" id="SignalP"/>
    </source>
</evidence>
<protein>
    <submittedName>
        <fullName evidence="2">Uncharacterized protein</fullName>
    </submittedName>
</protein>
<sequence length="174" mass="19449">MKLITLTLLLIAWLIQTVHTFHDTLNGTFKDAFKEIPDLVALGYTVQGSTPISGDWIHYDVSYGATFLADLAVYKNNAHPGLLGVFNAVPDYDTRPERLPLRDIQLGIWVYSVGRDAADLLYIKYLDVYEPNLVEITPHVYELMGVPQSQDLMQVAPSLTHKCTNTTSVSLVLL</sequence>
<gene>
    <name evidence="2" type="ORF">FJTKL_03947</name>
</gene>
<keyword evidence="3" id="KW-1185">Reference proteome</keyword>
<feature type="chain" id="PRO_5046463178" evidence="1">
    <location>
        <begin position="21"/>
        <end position="174"/>
    </location>
</feature>
<reference evidence="2 3" key="1">
    <citation type="submission" date="2024-03" db="EMBL/GenBank/DDBJ databases">
        <title>A high-quality draft genome sequence of Diaporthe vaccinii, a causative agent of upright dieback and viscid rot disease in cranberry plants.</title>
        <authorList>
            <person name="Sarrasin M."/>
            <person name="Lang B.F."/>
            <person name="Burger G."/>
        </authorList>
    </citation>
    <scope>NUCLEOTIDE SEQUENCE [LARGE SCALE GENOMIC DNA]</scope>
    <source>
        <strain evidence="2 3">IS7</strain>
    </source>
</reference>
<feature type="signal peptide" evidence="1">
    <location>
        <begin position="1"/>
        <end position="20"/>
    </location>
</feature>
<name>A0ABR4F1M3_9PEZI</name>